<dbReference type="EMBL" id="RRCT01000011">
    <property type="protein sequence ID" value="RQW74173.1"/>
    <property type="molecule type" value="Genomic_DNA"/>
</dbReference>
<keyword evidence="5" id="KW-1185">Reference proteome</keyword>
<dbReference type="InterPro" id="IPR052155">
    <property type="entry name" value="Biofilm_reg_signaling"/>
</dbReference>
<feature type="transmembrane region" description="Helical" evidence="1">
    <location>
        <begin position="20"/>
        <end position="41"/>
    </location>
</feature>
<dbReference type="NCBIfam" id="TIGR00254">
    <property type="entry name" value="GGDEF"/>
    <property type="match status" value="1"/>
</dbReference>
<feature type="transmembrane region" description="Helical" evidence="1">
    <location>
        <begin position="86"/>
        <end position="108"/>
    </location>
</feature>
<keyword evidence="1" id="KW-0472">Membrane</keyword>
<dbReference type="Pfam" id="PF25487">
    <property type="entry name" value="ETR1_N"/>
    <property type="match status" value="1"/>
</dbReference>
<comment type="caution">
    <text evidence="4">The sequence shown here is derived from an EMBL/GenBank/DDBJ whole genome shotgun (WGS) entry which is preliminary data.</text>
</comment>
<reference evidence="4 5" key="1">
    <citation type="journal article" date="2013" name="J. Microbiol.">
        <title>Lysinibacillus chungkukjangi sp. nov., isolated from Chungkukjang, Korean fermented soybean food.</title>
        <authorList>
            <person name="Kim S.J."/>
            <person name="Jang Y.H."/>
            <person name="Hamada M."/>
            <person name="Ahn J.H."/>
            <person name="Weon H.Y."/>
            <person name="Suzuki K."/>
            <person name="Whang K.S."/>
            <person name="Kwon S.W."/>
        </authorList>
    </citation>
    <scope>NUCLEOTIDE SEQUENCE [LARGE SCALE GENOMIC DNA]</scope>
    <source>
        <strain evidence="4 5">MCCC 1A12701</strain>
    </source>
</reference>
<dbReference type="Gene3D" id="3.20.20.450">
    <property type="entry name" value="EAL domain"/>
    <property type="match status" value="1"/>
</dbReference>
<dbReference type="SMART" id="SM00052">
    <property type="entry name" value="EAL"/>
    <property type="match status" value="1"/>
</dbReference>
<proteinExistence type="predicted"/>
<evidence type="ECO:0000313" key="4">
    <source>
        <dbReference type="EMBL" id="RQW74173.1"/>
    </source>
</evidence>
<dbReference type="InterPro" id="IPR001633">
    <property type="entry name" value="EAL_dom"/>
</dbReference>
<dbReference type="Proteomes" id="UP000274033">
    <property type="component" value="Unassembled WGS sequence"/>
</dbReference>
<dbReference type="InterPro" id="IPR058544">
    <property type="entry name" value="ETR1_N"/>
</dbReference>
<feature type="transmembrane region" description="Helical" evidence="1">
    <location>
        <begin position="53"/>
        <end position="74"/>
    </location>
</feature>
<protein>
    <submittedName>
        <fullName evidence="4">EAL domain-containing protein</fullName>
    </submittedName>
</protein>
<dbReference type="CDD" id="cd01948">
    <property type="entry name" value="EAL"/>
    <property type="match status" value="1"/>
</dbReference>
<dbReference type="PROSITE" id="PS50887">
    <property type="entry name" value="GGDEF"/>
    <property type="match status" value="1"/>
</dbReference>
<name>A0A3N9UCP6_9BACI</name>
<dbReference type="Pfam" id="PF00563">
    <property type="entry name" value="EAL"/>
    <property type="match status" value="1"/>
</dbReference>
<feature type="domain" description="GGDEF" evidence="3">
    <location>
        <begin position="162"/>
        <end position="294"/>
    </location>
</feature>
<dbReference type="CDD" id="cd01949">
    <property type="entry name" value="GGDEF"/>
    <property type="match status" value="1"/>
</dbReference>
<sequence length="558" mass="63585">MSQILNSLVIASTHTSHFSIRTFFDLLTSLAYFTIPLAILFFMKKRKHVKFKWIYICFTLFILLCGFTHALHVLPHLMSIEPLQSIQTIAAGLTATISIITAIMVWSIMPRLLRIPSTAELEEANKEIRYLAHYDMLTGLINRNYFNILMEQVINEATQYKKQFAVVFIDLDRFKMINDSYGHRMGDLLLEEVSNRIVRTVGEKDIVSRQGGDEFILLLQDVSPDKAEITVNKILGLLSSVFILDGKEIHCTPSVGISCFPTDALDAENLIKYADLAMYKAKETGRNNYKFFTKAMNEEISFKLSLENDLRKALVKEEFEVYYQPQLDLNTNRIVSVEALLRWHHPEKGFVSPADFIPLAEETGLIVPIGEWVLRESCKQTKKWRNQGHDISISVNLSNQQLISNHIVELVKEILIENQLDPQYLTLEITESLAITNLTDTLNKLKKLQEIGVTIALDDFGTGYSSLSYLSTLPINFVKIDKSFINDICDKTKREIVKSVSRIASSRGLTVVAEGVEEEEQIYIIQSLGIGMIQGYYLSKPVPSKEMEKKFLEKLSFV</sequence>
<dbReference type="FunFam" id="3.20.20.450:FF:000001">
    <property type="entry name" value="Cyclic di-GMP phosphodiesterase yahA"/>
    <property type="match status" value="1"/>
</dbReference>
<organism evidence="4 5">
    <name type="scientific">Lysinibacillus composti</name>
    <dbReference type="NCBI Taxonomy" id="720633"/>
    <lineage>
        <taxon>Bacteria</taxon>
        <taxon>Bacillati</taxon>
        <taxon>Bacillota</taxon>
        <taxon>Bacilli</taxon>
        <taxon>Bacillales</taxon>
        <taxon>Bacillaceae</taxon>
        <taxon>Lysinibacillus</taxon>
    </lineage>
</organism>
<dbReference type="PANTHER" id="PTHR44757">
    <property type="entry name" value="DIGUANYLATE CYCLASE DGCP"/>
    <property type="match status" value="1"/>
</dbReference>
<dbReference type="SUPFAM" id="SSF141868">
    <property type="entry name" value="EAL domain-like"/>
    <property type="match status" value="1"/>
</dbReference>
<dbReference type="OrthoDB" id="9759607at2"/>
<keyword evidence="1" id="KW-1133">Transmembrane helix</keyword>
<dbReference type="InterPro" id="IPR035919">
    <property type="entry name" value="EAL_sf"/>
</dbReference>
<dbReference type="InterPro" id="IPR000160">
    <property type="entry name" value="GGDEF_dom"/>
</dbReference>
<dbReference type="PROSITE" id="PS50883">
    <property type="entry name" value="EAL"/>
    <property type="match status" value="1"/>
</dbReference>
<dbReference type="RefSeq" id="WP_124765203.1">
    <property type="nucleotide sequence ID" value="NZ_JAFBDY010000010.1"/>
</dbReference>
<dbReference type="SUPFAM" id="SSF55073">
    <property type="entry name" value="Nucleotide cyclase"/>
    <property type="match status" value="1"/>
</dbReference>
<gene>
    <name evidence="4" type="ORF">EBB45_12490</name>
</gene>
<evidence type="ECO:0000259" key="3">
    <source>
        <dbReference type="PROSITE" id="PS50887"/>
    </source>
</evidence>
<dbReference type="Pfam" id="PF00990">
    <property type="entry name" value="GGDEF"/>
    <property type="match status" value="1"/>
</dbReference>
<dbReference type="AlphaFoldDB" id="A0A3N9UCP6"/>
<dbReference type="FunFam" id="3.30.70.270:FF:000001">
    <property type="entry name" value="Diguanylate cyclase domain protein"/>
    <property type="match status" value="1"/>
</dbReference>
<accession>A0A3N9UCP6</accession>
<dbReference type="PANTHER" id="PTHR44757:SF2">
    <property type="entry name" value="BIOFILM ARCHITECTURE MAINTENANCE PROTEIN MBAA"/>
    <property type="match status" value="1"/>
</dbReference>
<feature type="domain" description="EAL" evidence="2">
    <location>
        <begin position="303"/>
        <end position="555"/>
    </location>
</feature>
<dbReference type="SMART" id="SM00267">
    <property type="entry name" value="GGDEF"/>
    <property type="match status" value="1"/>
</dbReference>
<dbReference type="InterPro" id="IPR043128">
    <property type="entry name" value="Rev_trsase/Diguanyl_cyclase"/>
</dbReference>
<dbReference type="InterPro" id="IPR029787">
    <property type="entry name" value="Nucleotide_cyclase"/>
</dbReference>
<keyword evidence="1" id="KW-0812">Transmembrane</keyword>
<evidence type="ECO:0000313" key="5">
    <source>
        <dbReference type="Proteomes" id="UP000274033"/>
    </source>
</evidence>
<evidence type="ECO:0000256" key="1">
    <source>
        <dbReference type="SAM" id="Phobius"/>
    </source>
</evidence>
<evidence type="ECO:0000259" key="2">
    <source>
        <dbReference type="PROSITE" id="PS50883"/>
    </source>
</evidence>
<dbReference type="Gene3D" id="3.30.70.270">
    <property type="match status" value="1"/>
</dbReference>